<evidence type="ECO:0000313" key="3">
    <source>
        <dbReference type="EMBL" id="EFC44863.1"/>
    </source>
</evidence>
<proteinExistence type="predicted"/>
<feature type="region of interest" description="Disordered" evidence="1">
    <location>
        <begin position="39"/>
        <end position="75"/>
    </location>
</feature>
<sequence>MPEHVDTKIADESSLIIPSSPVEEEEEEEFLEVEGLDLIQQDSIAPPPITTTVIDEPTTSTTTTNGNNTEDVDGAVSKNNQTKEVDTTDDADKVEELVRELEQVHPTTSTTESEDSKLIEQIDTTPSTTTTSTISNSVATTSAENQHVMDPSSPNALLEELDHIFDTPLLTLPQHQQQPLIHQPIFTQSCSSSSLTIPLKDFSLNYCSKVNNFQRRKRKDHPSPTLYEQQIKQHTKRTKTNPIYQNIPINFVSNSAFLLSNVIESSVPYNNTTVCYDDHSTHQCPWLDLLSTGNREELVLDESSVLLGKLQKLSLLQNTSSSSSLIVTNNSRYSLVTDPYCTIMRIGGRIYRETYEDRSSCTFNALINCGNDNKFLMLQLQNNALNDNIFTVYARFGQVGNTGQTYSRLFDNIAHAKQFFVDSLLAITGSATVSSQCSIASRVCYDIPSISFF</sequence>
<dbReference type="AlphaFoldDB" id="D2VEE3"/>
<reference evidence="3 4" key="1">
    <citation type="journal article" date="2010" name="Cell">
        <title>The genome of Naegleria gruberi illuminates early eukaryotic versatility.</title>
        <authorList>
            <person name="Fritz-Laylin L.K."/>
            <person name="Prochnik S.E."/>
            <person name="Ginger M.L."/>
            <person name="Dacks J.B."/>
            <person name="Carpenter M.L."/>
            <person name="Field M.C."/>
            <person name="Kuo A."/>
            <person name="Paredez A."/>
            <person name="Chapman J."/>
            <person name="Pham J."/>
            <person name="Shu S."/>
            <person name="Neupane R."/>
            <person name="Cipriano M."/>
            <person name="Mancuso J."/>
            <person name="Tu H."/>
            <person name="Salamov A."/>
            <person name="Lindquist E."/>
            <person name="Shapiro H."/>
            <person name="Lucas S."/>
            <person name="Grigoriev I.V."/>
            <person name="Cande W.Z."/>
            <person name="Fulton C."/>
            <person name="Rokhsar D.S."/>
            <person name="Dawson S.C."/>
        </authorList>
    </citation>
    <scope>NUCLEOTIDE SEQUENCE [LARGE SCALE GENOMIC DNA]</scope>
    <source>
        <strain evidence="3 4">NEG-M</strain>
    </source>
</reference>
<dbReference type="RefSeq" id="XP_002677607.1">
    <property type="nucleotide sequence ID" value="XM_002677561.1"/>
</dbReference>
<dbReference type="OrthoDB" id="10485734at2759"/>
<dbReference type="SUPFAM" id="SSF142921">
    <property type="entry name" value="WGR domain-like"/>
    <property type="match status" value="1"/>
</dbReference>
<evidence type="ECO:0000313" key="4">
    <source>
        <dbReference type="Proteomes" id="UP000006671"/>
    </source>
</evidence>
<dbReference type="InParanoid" id="D2VEE3"/>
<evidence type="ECO:0000259" key="2">
    <source>
        <dbReference type="Pfam" id="PF05406"/>
    </source>
</evidence>
<name>D2VEE3_NAEGR</name>
<protein>
    <submittedName>
        <fullName evidence="3">Predicted protein</fullName>
    </submittedName>
</protein>
<gene>
    <name evidence="3" type="ORF">NAEGRDRAFT_79646</name>
</gene>
<dbReference type="InterPro" id="IPR036930">
    <property type="entry name" value="WGR_dom_sf"/>
</dbReference>
<dbReference type="Proteomes" id="UP000006671">
    <property type="component" value="Unassembled WGS sequence"/>
</dbReference>
<feature type="domain" description="WGR" evidence="2">
    <location>
        <begin position="362"/>
        <end position="424"/>
    </location>
</feature>
<dbReference type="Pfam" id="PF05406">
    <property type="entry name" value="WGR"/>
    <property type="match status" value="1"/>
</dbReference>
<dbReference type="KEGG" id="ngr:NAEGRDRAFT_79646"/>
<dbReference type="EMBL" id="GG738866">
    <property type="protein sequence ID" value="EFC44863.1"/>
    <property type="molecule type" value="Genomic_DNA"/>
</dbReference>
<keyword evidence="4" id="KW-1185">Reference proteome</keyword>
<dbReference type="InterPro" id="IPR008893">
    <property type="entry name" value="WGR_domain"/>
</dbReference>
<accession>D2VEE3</accession>
<evidence type="ECO:0000256" key="1">
    <source>
        <dbReference type="SAM" id="MobiDB-lite"/>
    </source>
</evidence>
<dbReference type="VEuPathDB" id="AmoebaDB:NAEGRDRAFT_79646"/>
<feature type="compositionally biased region" description="Low complexity" evidence="1">
    <location>
        <begin position="50"/>
        <end position="69"/>
    </location>
</feature>
<dbReference type="GeneID" id="8848922"/>
<organism evidence="4">
    <name type="scientific">Naegleria gruberi</name>
    <name type="common">Amoeba</name>
    <dbReference type="NCBI Taxonomy" id="5762"/>
    <lineage>
        <taxon>Eukaryota</taxon>
        <taxon>Discoba</taxon>
        <taxon>Heterolobosea</taxon>
        <taxon>Tetramitia</taxon>
        <taxon>Eutetramitia</taxon>
        <taxon>Vahlkampfiidae</taxon>
        <taxon>Naegleria</taxon>
    </lineage>
</organism>